<dbReference type="EMBL" id="CAJVQB010003149">
    <property type="protein sequence ID" value="CAG8599134.1"/>
    <property type="molecule type" value="Genomic_DNA"/>
</dbReference>
<protein>
    <submittedName>
        <fullName evidence="1">2276_t:CDS:1</fullName>
    </submittedName>
</protein>
<keyword evidence="2" id="KW-1185">Reference proteome</keyword>
<proteinExistence type="predicted"/>
<name>A0ABN7UHM4_GIGMA</name>
<organism evidence="1 2">
    <name type="scientific">Gigaspora margarita</name>
    <dbReference type="NCBI Taxonomy" id="4874"/>
    <lineage>
        <taxon>Eukaryota</taxon>
        <taxon>Fungi</taxon>
        <taxon>Fungi incertae sedis</taxon>
        <taxon>Mucoromycota</taxon>
        <taxon>Glomeromycotina</taxon>
        <taxon>Glomeromycetes</taxon>
        <taxon>Diversisporales</taxon>
        <taxon>Gigasporaceae</taxon>
        <taxon>Gigaspora</taxon>
    </lineage>
</organism>
<reference evidence="1 2" key="1">
    <citation type="submission" date="2021-06" db="EMBL/GenBank/DDBJ databases">
        <authorList>
            <person name="Kallberg Y."/>
            <person name="Tangrot J."/>
            <person name="Rosling A."/>
        </authorList>
    </citation>
    <scope>NUCLEOTIDE SEQUENCE [LARGE SCALE GENOMIC DNA]</scope>
    <source>
        <strain evidence="1 2">120-4 pot B 10/14</strain>
    </source>
</reference>
<comment type="caution">
    <text evidence="1">The sequence shown here is derived from an EMBL/GenBank/DDBJ whole genome shotgun (WGS) entry which is preliminary data.</text>
</comment>
<evidence type="ECO:0000313" key="1">
    <source>
        <dbReference type="EMBL" id="CAG8599134.1"/>
    </source>
</evidence>
<sequence length="235" mass="27368">MAAPTKIIYSREFPPGNRIYICYECDSTSHALPLCTDILPEIFNKNPKNNMFFNFRIVLQKSQTKPWNCNDVNCLLYKSQEQAKFSRLASALYKPMPNEIKLMFDNPSNHLMTKAVESATQIEENNLEASVSFPEINHEHPQLVSDPPLPYVENTGPYTLDNTWVDENVDYENFNFHLHRYQDVNSLVFNHLLEFDPGTWREEGQYMPSEESHYGIFGEIQDEVSENETFVQIQN</sequence>
<evidence type="ECO:0000313" key="2">
    <source>
        <dbReference type="Proteomes" id="UP000789901"/>
    </source>
</evidence>
<dbReference type="Proteomes" id="UP000789901">
    <property type="component" value="Unassembled WGS sequence"/>
</dbReference>
<accession>A0ABN7UHM4</accession>
<gene>
    <name evidence="1" type="ORF">GMARGA_LOCUS6794</name>
</gene>